<organism evidence="8">
    <name type="scientific">Naegleria gruberi</name>
    <name type="common">Amoeba</name>
    <dbReference type="NCBI Taxonomy" id="5762"/>
    <lineage>
        <taxon>Eukaryota</taxon>
        <taxon>Discoba</taxon>
        <taxon>Heterolobosea</taxon>
        <taxon>Tetramitia</taxon>
        <taxon>Eutetramitia</taxon>
        <taxon>Vahlkampfiidae</taxon>
        <taxon>Naegleria</taxon>
    </lineage>
</organism>
<evidence type="ECO:0000256" key="5">
    <source>
        <dbReference type="ARBA" id="ARBA00023273"/>
    </source>
</evidence>
<keyword evidence="4" id="KW-0969">Cilium</keyword>
<dbReference type="SUPFAM" id="SSF52075">
    <property type="entry name" value="Outer arm dynein light chain 1"/>
    <property type="match status" value="1"/>
</dbReference>
<sequence>MAEDLEKLPNGRITNDYLRKLCKSKGGYMTEHLNDKLYLQHKGVSKIENLEKFTGVKVLWLESNAIHEIQGLEENKEISCLYLHENCIEEIKGIFHCTKLHTLNLSSNFITHIPEELGLNCTNIQTLDLSTNALKTIDSVRGLRYLTSLNILDLSKNKLFEELTNGMDYEQTIEEFLTILKSIKDLRLLRLEGNEMLKKIPNYRKKIIGSLPSLTYLDSMPIFDDERRTVTAWMKGGLDAEREERKIMAQEKKDKERRNFEAFEQLIQQSKKEEKEKESKIEREQVEKKVEEQKEEEELEIIEDVPIRHMSCQIEELVLEDITNEEDTQETKQDLISSPQNLATQEVSKAQEIVVNMSEETVGDSLFDIE</sequence>
<proteinExistence type="predicted"/>
<dbReference type="PANTHER" id="PTHR45973:SF9">
    <property type="entry name" value="LEUCINE-RICH REPEAT-CONTAINING PROTEIN 46"/>
    <property type="match status" value="1"/>
</dbReference>
<dbReference type="PROSITE" id="PS51450">
    <property type="entry name" value="LRR"/>
    <property type="match status" value="2"/>
</dbReference>
<evidence type="ECO:0000256" key="4">
    <source>
        <dbReference type="ARBA" id="ARBA00023069"/>
    </source>
</evidence>
<dbReference type="Pfam" id="PF13855">
    <property type="entry name" value="LRR_8"/>
    <property type="match status" value="1"/>
</dbReference>
<dbReference type="EMBL" id="GG738929">
    <property type="protein sequence ID" value="EFC36509.1"/>
    <property type="molecule type" value="Genomic_DNA"/>
</dbReference>
<keyword evidence="2" id="KW-0433">Leucine-rich repeat</keyword>
<dbReference type="Proteomes" id="UP000006671">
    <property type="component" value="Unassembled WGS sequence"/>
</dbReference>
<dbReference type="STRING" id="5762.D2W325"/>
<feature type="coiled-coil region" evidence="6">
    <location>
        <begin position="238"/>
        <end position="303"/>
    </location>
</feature>
<keyword evidence="5" id="KW-0966">Cell projection</keyword>
<evidence type="ECO:0000256" key="6">
    <source>
        <dbReference type="SAM" id="Coils"/>
    </source>
</evidence>
<dbReference type="RefSeq" id="XP_002669253.1">
    <property type="nucleotide sequence ID" value="XM_002669207.1"/>
</dbReference>
<dbReference type="InParanoid" id="D2W325"/>
<dbReference type="PANTHER" id="PTHR45973">
    <property type="entry name" value="PROTEIN PHOSPHATASE 1 REGULATORY SUBUNIT SDS22-RELATED"/>
    <property type="match status" value="1"/>
</dbReference>
<keyword evidence="8" id="KW-1185">Reference proteome</keyword>
<dbReference type="InterPro" id="IPR001611">
    <property type="entry name" value="Leu-rich_rpt"/>
</dbReference>
<evidence type="ECO:0000256" key="2">
    <source>
        <dbReference type="ARBA" id="ARBA00022614"/>
    </source>
</evidence>
<evidence type="ECO:0000256" key="3">
    <source>
        <dbReference type="ARBA" id="ARBA00022737"/>
    </source>
</evidence>
<name>D2W325_NAEGR</name>
<dbReference type="AlphaFoldDB" id="D2W325"/>
<gene>
    <name evidence="7" type="ORF">NAEGRDRAFT_75795</name>
</gene>
<dbReference type="OrthoDB" id="1904536at2759"/>
<dbReference type="SMART" id="SM00365">
    <property type="entry name" value="LRR_SD22"/>
    <property type="match status" value="3"/>
</dbReference>
<accession>D2W325</accession>
<dbReference type="InterPro" id="IPR032675">
    <property type="entry name" value="LRR_dom_sf"/>
</dbReference>
<dbReference type="OMA" id="KTIIHAC"/>
<dbReference type="InterPro" id="IPR050576">
    <property type="entry name" value="Cilia_flagella_integrity"/>
</dbReference>
<dbReference type="GeneID" id="8862732"/>
<keyword evidence="6" id="KW-0175">Coiled coil</keyword>
<evidence type="ECO:0000313" key="7">
    <source>
        <dbReference type="EMBL" id="EFC36509.1"/>
    </source>
</evidence>
<reference evidence="7 8" key="1">
    <citation type="journal article" date="2010" name="Cell">
        <title>The genome of Naegleria gruberi illuminates early eukaryotic versatility.</title>
        <authorList>
            <person name="Fritz-Laylin L.K."/>
            <person name="Prochnik S.E."/>
            <person name="Ginger M.L."/>
            <person name="Dacks J.B."/>
            <person name="Carpenter M.L."/>
            <person name="Field M.C."/>
            <person name="Kuo A."/>
            <person name="Paredez A."/>
            <person name="Chapman J."/>
            <person name="Pham J."/>
            <person name="Shu S."/>
            <person name="Neupane R."/>
            <person name="Cipriano M."/>
            <person name="Mancuso J."/>
            <person name="Tu H."/>
            <person name="Salamov A."/>
            <person name="Lindquist E."/>
            <person name="Shapiro H."/>
            <person name="Lucas S."/>
            <person name="Grigoriev I.V."/>
            <person name="Cande W.Z."/>
            <person name="Fulton C."/>
            <person name="Rokhsar D.S."/>
            <person name="Dawson S.C."/>
        </authorList>
    </citation>
    <scope>NUCLEOTIDE SEQUENCE [LARGE SCALE GENOMIC DNA]</scope>
    <source>
        <strain evidence="7 8">NEG-M</strain>
    </source>
</reference>
<dbReference type="KEGG" id="ngr:NAEGRDRAFT_75795"/>
<evidence type="ECO:0000256" key="1">
    <source>
        <dbReference type="ARBA" id="ARBA00004138"/>
    </source>
</evidence>
<protein>
    <submittedName>
        <fullName evidence="7">Predicted protein</fullName>
    </submittedName>
</protein>
<dbReference type="PRINTS" id="PR00019">
    <property type="entry name" value="LEURICHRPT"/>
</dbReference>
<dbReference type="VEuPathDB" id="AmoebaDB:NAEGRDRAFT_75795"/>
<comment type="subcellular location">
    <subcellularLocation>
        <location evidence="1">Cell projection</location>
        <location evidence="1">Cilium</location>
    </subcellularLocation>
</comment>
<evidence type="ECO:0000313" key="8">
    <source>
        <dbReference type="Proteomes" id="UP000006671"/>
    </source>
</evidence>
<dbReference type="Gene3D" id="3.80.10.10">
    <property type="entry name" value="Ribonuclease Inhibitor"/>
    <property type="match status" value="2"/>
</dbReference>
<keyword evidence="3" id="KW-0677">Repeat</keyword>